<protein>
    <submittedName>
        <fullName evidence="3">TRX family protein</fullName>
    </submittedName>
</protein>
<dbReference type="PANTHER" id="PTHR43601:SF3">
    <property type="entry name" value="THIOREDOXIN, MITOCHONDRIAL"/>
    <property type="match status" value="1"/>
</dbReference>
<dbReference type="InterPro" id="IPR036249">
    <property type="entry name" value="Thioredoxin-like_sf"/>
</dbReference>
<dbReference type="PRINTS" id="PR00421">
    <property type="entry name" value="THIOREDOXIN"/>
</dbReference>
<accession>A0A8S5PYE2</accession>
<dbReference type="NCBIfam" id="TIGR01068">
    <property type="entry name" value="thioredoxin"/>
    <property type="match status" value="1"/>
</dbReference>
<dbReference type="Gene3D" id="3.40.30.10">
    <property type="entry name" value="Glutaredoxin"/>
    <property type="match status" value="1"/>
</dbReference>
<dbReference type="PROSITE" id="PS00194">
    <property type="entry name" value="THIOREDOXIN_1"/>
    <property type="match status" value="1"/>
</dbReference>
<dbReference type="PROSITE" id="PS51352">
    <property type="entry name" value="THIOREDOXIN_2"/>
    <property type="match status" value="1"/>
</dbReference>
<sequence length="103" mass="11753">MLTDLNFQNYKEIIQNTDTVVIDFWAPWCGPCKALGPTIEALADKNPEVLFSKVNVDEDDDLVSRFNIRNVPTVIFIKNGKEVARKVGNLPIETYQEELNKLK</sequence>
<name>A0A8S5PYE2_9CAUD</name>
<proteinExistence type="predicted"/>
<dbReference type="Pfam" id="PF00085">
    <property type="entry name" value="Thioredoxin"/>
    <property type="match status" value="1"/>
</dbReference>
<evidence type="ECO:0000313" key="3">
    <source>
        <dbReference type="EMBL" id="DAE11429.1"/>
    </source>
</evidence>
<evidence type="ECO:0000256" key="1">
    <source>
        <dbReference type="ARBA" id="ARBA00023157"/>
    </source>
</evidence>
<dbReference type="PANTHER" id="PTHR43601">
    <property type="entry name" value="THIOREDOXIN, MITOCHONDRIAL"/>
    <property type="match status" value="1"/>
</dbReference>
<evidence type="ECO:0000259" key="2">
    <source>
        <dbReference type="PROSITE" id="PS51352"/>
    </source>
</evidence>
<feature type="domain" description="Thioredoxin" evidence="2">
    <location>
        <begin position="1"/>
        <end position="103"/>
    </location>
</feature>
<dbReference type="GO" id="GO:0015035">
    <property type="term" value="F:protein-disulfide reductase activity"/>
    <property type="evidence" value="ECO:0007669"/>
    <property type="project" value="InterPro"/>
</dbReference>
<dbReference type="InterPro" id="IPR017937">
    <property type="entry name" value="Thioredoxin_CS"/>
</dbReference>
<dbReference type="EMBL" id="BK015533">
    <property type="protein sequence ID" value="DAE11429.1"/>
    <property type="molecule type" value="Genomic_DNA"/>
</dbReference>
<dbReference type="PIRSF" id="PIRSF000077">
    <property type="entry name" value="Thioredoxin"/>
    <property type="match status" value="1"/>
</dbReference>
<dbReference type="InterPro" id="IPR005746">
    <property type="entry name" value="Thioredoxin"/>
</dbReference>
<dbReference type="CDD" id="cd02947">
    <property type="entry name" value="TRX_family"/>
    <property type="match status" value="1"/>
</dbReference>
<dbReference type="InterPro" id="IPR013766">
    <property type="entry name" value="Thioredoxin_domain"/>
</dbReference>
<keyword evidence="1" id="KW-1015">Disulfide bond</keyword>
<reference evidence="3" key="1">
    <citation type="journal article" date="2021" name="Proc. Natl. Acad. Sci. U.S.A.">
        <title>A Catalog of Tens of Thousands of Viruses from Human Metagenomes Reveals Hidden Associations with Chronic Diseases.</title>
        <authorList>
            <person name="Tisza M.J."/>
            <person name="Buck C.B."/>
        </authorList>
    </citation>
    <scope>NUCLEOTIDE SEQUENCE</scope>
    <source>
        <strain evidence="3">Ctgsk7</strain>
    </source>
</reference>
<organism evidence="3">
    <name type="scientific">Myoviridae sp. ctgsk7</name>
    <dbReference type="NCBI Taxonomy" id="2825151"/>
    <lineage>
        <taxon>Viruses</taxon>
        <taxon>Duplodnaviria</taxon>
        <taxon>Heunggongvirae</taxon>
        <taxon>Uroviricota</taxon>
        <taxon>Caudoviricetes</taxon>
    </lineage>
</organism>
<dbReference type="SUPFAM" id="SSF52833">
    <property type="entry name" value="Thioredoxin-like"/>
    <property type="match status" value="1"/>
</dbReference>